<proteinExistence type="predicted"/>
<evidence type="ECO:0000256" key="1">
    <source>
        <dbReference type="SAM" id="MobiDB-lite"/>
    </source>
</evidence>
<dbReference type="EMBL" id="AAMD01000184">
    <property type="protein sequence ID" value="EAU63090.1"/>
    <property type="molecule type" value="Genomic_DNA"/>
</dbReference>
<dbReference type="Proteomes" id="UP000032702">
    <property type="component" value="Unassembled WGS sequence"/>
</dbReference>
<feature type="compositionally biased region" description="Polar residues" evidence="1">
    <location>
        <begin position="42"/>
        <end position="56"/>
    </location>
</feature>
<protein>
    <submittedName>
        <fullName evidence="2">Uncharacterized protein</fullName>
    </submittedName>
</protein>
<organism evidence="2 3">
    <name type="scientific">Stigmatella aurantiaca (strain DW4/3-1)</name>
    <dbReference type="NCBI Taxonomy" id="378806"/>
    <lineage>
        <taxon>Bacteria</taxon>
        <taxon>Pseudomonadati</taxon>
        <taxon>Myxococcota</taxon>
        <taxon>Myxococcia</taxon>
        <taxon>Myxococcales</taxon>
        <taxon>Cystobacterineae</taxon>
        <taxon>Archangiaceae</taxon>
        <taxon>Stigmatella</taxon>
    </lineage>
</organism>
<evidence type="ECO:0000313" key="2">
    <source>
        <dbReference type="EMBL" id="EAU63090.1"/>
    </source>
</evidence>
<name>Q08RI0_STIAD</name>
<comment type="caution">
    <text evidence="2">The sequence shown here is derived from an EMBL/GenBank/DDBJ whole genome shotgun (WGS) entry which is preliminary data.</text>
</comment>
<sequence>MECFSLQSNGCSLMAQLNPGDLDSLHARRTAQVGPSEPRPMKNSTFQMSASQHGGF</sequence>
<accession>Q08RI0</accession>
<dbReference type="AlphaFoldDB" id="Q08RI0"/>
<evidence type="ECO:0000313" key="3">
    <source>
        <dbReference type="Proteomes" id="UP000032702"/>
    </source>
</evidence>
<reference evidence="2 3" key="1">
    <citation type="submission" date="2006-04" db="EMBL/GenBank/DDBJ databases">
        <authorList>
            <person name="Nierman W.C."/>
        </authorList>
    </citation>
    <scope>NUCLEOTIDE SEQUENCE [LARGE SCALE GENOMIC DNA]</scope>
    <source>
        <strain evidence="2 3">DW4/3-1</strain>
    </source>
</reference>
<gene>
    <name evidence="2" type="ORF">STIAU_3958</name>
</gene>
<feature type="region of interest" description="Disordered" evidence="1">
    <location>
        <begin position="29"/>
        <end position="56"/>
    </location>
</feature>